<accession>A0A0E9PS40</accession>
<dbReference type="EMBL" id="GBXM01101141">
    <property type="protein sequence ID" value="JAH07436.1"/>
    <property type="molecule type" value="Transcribed_RNA"/>
</dbReference>
<reference evidence="1" key="1">
    <citation type="submission" date="2014-11" db="EMBL/GenBank/DDBJ databases">
        <authorList>
            <person name="Amaro Gonzalez C."/>
        </authorList>
    </citation>
    <scope>NUCLEOTIDE SEQUENCE</scope>
</reference>
<organism evidence="1">
    <name type="scientific">Anguilla anguilla</name>
    <name type="common">European freshwater eel</name>
    <name type="synonym">Muraena anguilla</name>
    <dbReference type="NCBI Taxonomy" id="7936"/>
    <lineage>
        <taxon>Eukaryota</taxon>
        <taxon>Metazoa</taxon>
        <taxon>Chordata</taxon>
        <taxon>Craniata</taxon>
        <taxon>Vertebrata</taxon>
        <taxon>Euteleostomi</taxon>
        <taxon>Actinopterygii</taxon>
        <taxon>Neopterygii</taxon>
        <taxon>Teleostei</taxon>
        <taxon>Anguilliformes</taxon>
        <taxon>Anguillidae</taxon>
        <taxon>Anguilla</taxon>
    </lineage>
</organism>
<sequence>MFSKVRTVTVSKCFAVSAIVRVHSSGVQHRTVYSYTHVLLGPTYNGLSIL</sequence>
<name>A0A0E9PS40_ANGAN</name>
<dbReference type="AlphaFoldDB" id="A0A0E9PS40"/>
<protein>
    <submittedName>
        <fullName evidence="1">Uncharacterized protein</fullName>
    </submittedName>
</protein>
<evidence type="ECO:0000313" key="1">
    <source>
        <dbReference type="EMBL" id="JAH07436.1"/>
    </source>
</evidence>
<proteinExistence type="predicted"/>
<reference evidence="1" key="2">
    <citation type="journal article" date="2015" name="Fish Shellfish Immunol.">
        <title>Early steps in the European eel (Anguilla anguilla)-Vibrio vulnificus interaction in the gills: Role of the RtxA13 toxin.</title>
        <authorList>
            <person name="Callol A."/>
            <person name="Pajuelo D."/>
            <person name="Ebbesson L."/>
            <person name="Teles M."/>
            <person name="MacKenzie S."/>
            <person name="Amaro C."/>
        </authorList>
    </citation>
    <scope>NUCLEOTIDE SEQUENCE</scope>
</reference>